<sequence>MSAGQLALGLADRHEGQAAALAAATAGHRDHRHRVEAALAQLIAAGREFTADDLRRVADVSDARPNLLPSVLGCAARDGLIVRVGDYASRRRPRRGSRNGTWIAATASESAA</sequence>
<keyword evidence="3" id="KW-1185">Reference proteome</keyword>
<evidence type="ECO:0000313" key="2">
    <source>
        <dbReference type="EMBL" id="SDZ57275.1"/>
    </source>
</evidence>
<evidence type="ECO:0008006" key="4">
    <source>
        <dbReference type="Google" id="ProtNLM"/>
    </source>
</evidence>
<dbReference type="AlphaFoldDB" id="A0A1H3U609"/>
<protein>
    <recommendedName>
        <fullName evidence="4">Winged helix DNA-binding domain-containing protein</fullName>
    </recommendedName>
</protein>
<dbReference type="STRING" id="418495.SAMN05216215_110718"/>
<feature type="region of interest" description="Disordered" evidence="1">
    <location>
        <begin position="91"/>
        <end position="112"/>
    </location>
</feature>
<evidence type="ECO:0000313" key="3">
    <source>
        <dbReference type="Proteomes" id="UP000199529"/>
    </source>
</evidence>
<dbReference type="EMBL" id="FNOK01000107">
    <property type="protein sequence ID" value="SDZ57275.1"/>
    <property type="molecule type" value="Genomic_DNA"/>
</dbReference>
<dbReference type="Proteomes" id="UP000199529">
    <property type="component" value="Unassembled WGS sequence"/>
</dbReference>
<organism evidence="2 3">
    <name type="scientific">Saccharopolyspora shandongensis</name>
    <dbReference type="NCBI Taxonomy" id="418495"/>
    <lineage>
        <taxon>Bacteria</taxon>
        <taxon>Bacillati</taxon>
        <taxon>Actinomycetota</taxon>
        <taxon>Actinomycetes</taxon>
        <taxon>Pseudonocardiales</taxon>
        <taxon>Pseudonocardiaceae</taxon>
        <taxon>Saccharopolyspora</taxon>
    </lineage>
</organism>
<dbReference type="OrthoDB" id="3638692at2"/>
<dbReference type="RefSeq" id="WP_093278824.1">
    <property type="nucleotide sequence ID" value="NZ_FNOK01000107.1"/>
</dbReference>
<evidence type="ECO:0000256" key="1">
    <source>
        <dbReference type="SAM" id="MobiDB-lite"/>
    </source>
</evidence>
<gene>
    <name evidence="2" type="ORF">SAMN05216215_110718</name>
</gene>
<proteinExistence type="predicted"/>
<accession>A0A1H3U609</accession>
<reference evidence="3" key="1">
    <citation type="submission" date="2016-10" db="EMBL/GenBank/DDBJ databases">
        <authorList>
            <person name="Varghese N."/>
            <person name="Submissions S."/>
        </authorList>
    </citation>
    <scope>NUCLEOTIDE SEQUENCE [LARGE SCALE GENOMIC DNA]</scope>
    <source>
        <strain evidence="3">CGMCC 4.3530</strain>
    </source>
</reference>
<name>A0A1H3U609_9PSEU</name>